<dbReference type="GO" id="GO:0042802">
    <property type="term" value="F:identical protein binding"/>
    <property type="evidence" value="ECO:0007669"/>
    <property type="project" value="TreeGrafter"/>
</dbReference>
<evidence type="ECO:0000256" key="3">
    <source>
        <dbReference type="ARBA" id="ARBA00022605"/>
    </source>
</evidence>
<keyword evidence="5 7" id="KW-0663">Pyridoxal phosphate</keyword>
<dbReference type="InterPro" id="IPR050103">
    <property type="entry name" value="Class-III_PLP-dep_AT"/>
</dbReference>
<comment type="pathway">
    <text evidence="6">Amino-acid biosynthesis.</text>
</comment>
<dbReference type="PANTHER" id="PTHR11986">
    <property type="entry name" value="AMINOTRANSFERASE CLASS III"/>
    <property type="match status" value="1"/>
</dbReference>
<dbReference type="InterPro" id="IPR015421">
    <property type="entry name" value="PyrdxlP-dep_Trfase_major"/>
</dbReference>
<dbReference type="GO" id="GO:0030170">
    <property type="term" value="F:pyridoxal phosphate binding"/>
    <property type="evidence" value="ECO:0007669"/>
    <property type="project" value="InterPro"/>
</dbReference>
<dbReference type="RefSeq" id="WP_016445035.1">
    <property type="nucleotide sequence ID" value="NZ_KE150268.1"/>
</dbReference>
<dbReference type="NCBIfam" id="NF002874">
    <property type="entry name" value="PRK03244.1"/>
    <property type="match status" value="1"/>
</dbReference>
<comment type="caution">
    <text evidence="8">The sequence shown here is derived from an EMBL/GenBank/DDBJ whole genome shotgun (WGS) entry which is preliminary data.</text>
</comment>
<comment type="cofactor">
    <cofactor evidence="1">
        <name>pyridoxal 5'-phosphate</name>
        <dbReference type="ChEBI" id="CHEBI:597326"/>
    </cofactor>
</comment>
<evidence type="ECO:0000256" key="7">
    <source>
        <dbReference type="RuleBase" id="RU003560"/>
    </source>
</evidence>
<dbReference type="PANTHER" id="PTHR11986:SF79">
    <property type="entry name" value="ACETYLORNITHINE AMINOTRANSFERASE, MITOCHONDRIAL"/>
    <property type="match status" value="1"/>
</dbReference>
<accession>A0A9W5VVQ2</accession>
<dbReference type="PROSITE" id="PS00600">
    <property type="entry name" value="AA_TRANSFER_CLASS_3"/>
    <property type="match status" value="1"/>
</dbReference>
<dbReference type="Gene3D" id="3.90.1150.10">
    <property type="entry name" value="Aspartate Aminotransferase, domain 1"/>
    <property type="match status" value="1"/>
</dbReference>
<evidence type="ECO:0000256" key="4">
    <source>
        <dbReference type="ARBA" id="ARBA00022679"/>
    </source>
</evidence>
<keyword evidence="9" id="KW-1185">Reference proteome</keyword>
<dbReference type="InterPro" id="IPR015424">
    <property type="entry name" value="PyrdxlP-dep_Trfase"/>
</dbReference>
<name>A0A9W5VVQ2_9ACTO</name>
<dbReference type="Gene3D" id="3.40.640.10">
    <property type="entry name" value="Type I PLP-dependent aspartate aminotransferase-like (Major domain)"/>
    <property type="match status" value="1"/>
</dbReference>
<dbReference type="InterPro" id="IPR004636">
    <property type="entry name" value="AcOrn/SuccOrn_fam"/>
</dbReference>
<evidence type="ECO:0000313" key="9">
    <source>
        <dbReference type="Proteomes" id="UP000014387"/>
    </source>
</evidence>
<dbReference type="GO" id="GO:0008483">
    <property type="term" value="F:transaminase activity"/>
    <property type="evidence" value="ECO:0007669"/>
    <property type="project" value="UniProtKB-KW"/>
</dbReference>
<comment type="similarity">
    <text evidence="7">Belongs to the class-III pyridoxal-phosphate-dependent aminotransferase family.</text>
</comment>
<evidence type="ECO:0000313" key="8">
    <source>
        <dbReference type="EMBL" id="EPD29402.1"/>
    </source>
</evidence>
<sequence>MESNWLARYEDSMLGVFGAPSLVLACGEGVYVEDTDGNKYMDLLGGIAVNALGHAHPAIVQAVEKQVRTLVHASNFFATTPQIQLGEALREIVRGGAHAKVFLSNSGTEANEAALKIVKAHGNATGKHRILALTNAFHGRSLGALSLTHKAAYREPFAPLISNVEWIEPTRAALEDAFALGDVAGIFVEPIQGEAGVIEVPQDFLARARALCDEQGALLVADEVQTGMGRTGKWMAHHGSGMVPDVITLAKALGGGVPIGATITLSPVATAVLKPGMHGTTFGGNPVAAAAALAVIHTIKSDGLLERARTLGEQWMQRIRALDNPHIKQVRGRGLLIGIELDEPRAGMAVKVAQESGFIINAANPTTIRLAPPLILTGEQADAFTAALPGIIAKSYSEGEL</sequence>
<keyword evidence="3" id="KW-0028">Amino-acid biosynthesis</keyword>
<gene>
    <name evidence="8" type="ORF">HMPREF9238_01719</name>
</gene>
<dbReference type="FunFam" id="3.40.640.10:FF:000004">
    <property type="entry name" value="Acetylornithine aminotransferase"/>
    <property type="match status" value="1"/>
</dbReference>
<dbReference type="EMBL" id="AGWN01000005">
    <property type="protein sequence ID" value="EPD29402.1"/>
    <property type="molecule type" value="Genomic_DNA"/>
</dbReference>
<organism evidence="8 9">
    <name type="scientific">Gleimia europaea ACS-120-V-Col10b</name>
    <dbReference type="NCBI Taxonomy" id="883069"/>
    <lineage>
        <taxon>Bacteria</taxon>
        <taxon>Bacillati</taxon>
        <taxon>Actinomycetota</taxon>
        <taxon>Actinomycetes</taxon>
        <taxon>Actinomycetales</taxon>
        <taxon>Actinomycetaceae</taxon>
        <taxon>Gleimia</taxon>
    </lineage>
</organism>
<dbReference type="InterPro" id="IPR015422">
    <property type="entry name" value="PyrdxlP-dep_Trfase_small"/>
</dbReference>
<dbReference type="PIRSF" id="PIRSF000521">
    <property type="entry name" value="Transaminase_4ab_Lys_Orn"/>
    <property type="match status" value="1"/>
</dbReference>
<dbReference type="Pfam" id="PF00202">
    <property type="entry name" value="Aminotran_3"/>
    <property type="match status" value="1"/>
</dbReference>
<proteinExistence type="inferred from homology"/>
<keyword evidence="2" id="KW-0032">Aminotransferase</keyword>
<dbReference type="Proteomes" id="UP000014387">
    <property type="component" value="Unassembled WGS sequence"/>
</dbReference>
<evidence type="ECO:0000256" key="6">
    <source>
        <dbReference type="ARBA" id="ARBA00029440"/>
    </source>
</evidence>
<keyword evidence="4" id="KW-0808">Transferase</keyword>
<dbReference type="NCBIfam" id="TIGR00707">
    <property type="entry name" value="argD"/>
    <property type="match status" value="1"/>
</dbReference>
<dbReference type="CDD" id="cd00610">
    <property type="entry name" value="OAT_like"/>
    <property type="match status" value="1"/>
</dbReference>
<dbReference type="AlphaFoldDB" id="A0A9W5VVQ2"/>
<dbReference type="InterPro" id="IPR005814">
    <property type="entry name" value="Aminotrans_3"/>
</dbReference>
<evidence type="ECO:0000256" key="5">
    <source>
        <dbReference type="ARBA" id="ARBA00022898"/>
    </source>
</evidence>
<dbReference type="GO" id="GO:0006526">
    <property type="term" value="P:L-arginine biosynthetic process"/>
    <property type="evidence" value="ECO:0007669"/>
    <property type="project" value="UniProtKB-ARBA"/>
</dbReference>
<dbReference type="SUPFAM" id="SSF53383">
    <property type="entry name" value="PLP-dependent transferases"/>
    <property type="match status" value="1"/>
</dbReference>
<dbReference type="InterPro" id="IPR049704">
    <property type="entry name" value="Aminotrans_3_PPA_site"/>
</dbReference>
<evidence type="ECO:0000256" key="2">
    <source>
        <dbReference type="ARBA" id="ARBA00022576"/>
    </source>
</evidence>
<evidence type="ECO:0000256" key="1">
    <source>
        <dbReference type="ARBA" id="ARBA00001933"/>
    </source>
</evidence>
<reference evidence="8 9" key="1">
    <citation type="submission" date="2013-05" db="EMBL/GenBank/DDBJ databases">
        <title>The Genome Sequence of Actinomyces europaeus ACS-120-V-COL10B.</title>
        <authorList>
            <consortium name="The Broad Institute Genomics Platform"/>
            <person name="Earl A."/>
            <person name="Ward D."/>
            <person name="Feldgarden M."/>
            <person name="Gevers D."/>
            <person name="Saerens B."/>
            <person name="Vaneechoutte M."/>
            <person name="Walker B."/>
            <person name="Young S."/>
            <person name="Zeng Q."/>
            <person name="Gargeya S."/>
            <person name="Fitzgerald M."/>
            <person name="Haas B."/>
            <person name="Abouelleil A."/>
            <person name="Allen A.W."/>
            <person name="Alvarado L."/>
            <person name="Arachchi H.M."/>
            <person name="Berlin A.M."/>
            <person name="Chapman S.B."/>
            <person name="Gainer-Dewar J."/>
            <person name="Goldberg J."/>
            <person name="Griggs A."/>
            <person name="Gujja S."/>
            <person name="Hansen M."/>
            <person name="Howarth C."/>
            <person name="Imamovic A."/>
            <person name="Ireland A."/>
            <person name="Larimer J."/>
            <person name="McCowan C."/>
            <person name="Murphy C."/>
            <person name="Pearson M."/>
            <person name="Poon T.W."/>
            <person name="Priest M."/>
            <person name="Roberts A."/>
            <person name="Saif S."/>
            <person name="Shea T."/>
            <person name="Sisk P."/>
            <person name="Sykes S."/>
            <person name="Wortman J."/>
            <person name="Nusbaum C."/>
            <person name="Birren B."/>
        </authorList>
    </citation>
    <scope>NUCLEOTIDE SEQUENCE [LARGE SCALE GENOMIC DNA]</scope>
    <source>
        <strain evidence="8 9">ACS-120-V-Col10b</strain>
    </source>
</reference>
<protein>
    <submittedName>
        <fullName evidence="8">Acetylornithine/succinylornithine family transaminase</fullName>
    </submittedName>
</protein>